<dbReference type="EMBL" id="JH598094">
    <property type="status" value="NOT_ANNOTATED_CDS"/>
    <property type="molecule type" value="Genomic_DNA"/>
</dbReference>
<sequence length="561" mass="61115">MQESRVKSRPKYIKKTSSSAPKLHATSTDKVARFKEEKHIETRDLGHREVAPGAEKGSSASKKRRRRLAAEIDRKYKCSLIHHQKLKHPEQVGTLLLPLHRNVMIRPATPLMAIANHPRLLLGKQSTNTSIRTPIAPSSNAPSAAKASRRSARSRSNSEPVAFINDKGNARVSLSRTKLMGKACPKFSRKPRQGCTTSRAIKTEGTARSTKLRSKSESLAEMNPMYQLDELRLPMFDRSDDISNDHGADLPLSSVIPSVENGSFEWPGTTIADAESFMTVPSSDEQAIDSDILSVLATCDTGDPSASQFGGGPPSTSSFLPSLEFGELENTEMISVRSECFQIAEDAALPTQLSQQLITNEAEVNVGIDAFSVLGNDWSNTVLLSNHLEKMSMAPGDSPPHSTVPMFGNEVLSSGIEERVRSVSDPVLAAASVYPQLHHVSSMPLNAASARSSGQLTGYSKLGGHKDTNFQQWFSCSAAKVAKANDGDTYQMLWLPSEHDFAGSSMQQQSSDVLDQLLQYDDTIGCKPAGVFEDGTEVTDALDDTGRYQRNIDEAPEGWNE</sequence>
<reference evidence="3" key="1">
    <citation type="journal article" date="2010" name="Science">
        <title>Signatures of adaptation to obligate biotrophy in the Hyaloperonospora arabidopsidis genome.</title>
        <authorList>
            <person name="Baxter L."/>
            <person name="Tripathy S."/>
            <person name="Ishaque N."/>
            <person name="Boot N."/>
            <person name="Cabral A."/>
            <person name="Kemen E."/>
            <person name="Thines M."/>
            <person name="Ah-Fong A."/>
            <person name="Anderson R."/>
            <person name="Badejoko W."/>
            <person name="Bittner-Eddy P."/>
            <person name="Boore J.L."/>
            <person name="Chibucos M.C."/>
            <person name="Coates M."/>
            <person name="Dehal P."/>
            <person name="Delehaunty K."/>
            <person name="Dong S."/>
            <person name="Downton P."/>
            <person name="Dumas B."/>
            <person name="Fabro G."/>
            <person name="Fronick C."/>
            <person name="Fuerstenberg S.I."/>
            <person name="Fulton L."/>
            <person name="Gaulin E."/>
            <person name="Govers F."/>
            <person name="Hughes L."/>
            <person name="Humphray S."/>
            <person name="Jiang R.H."/>
            <person name="Judelson H."/>
            <person name="Kamoun S."/>
            <person name="Kyung K."/>
            <person name="Meijer H."/>
            <person name="Minx P."/>
            <person name="Morris P."/>
            <person name="Nelson J."/>
            <person name="Phuntumart V."/>
            <person name="Qutob D."/>
            <person name="Rehmany A."/>
            <person name="Rougon-Cardoso A."/>
            <person name="Ryden P."/>
            <person name="Torto-Alalibo T."/>
            <person name="Studholme D."/>
            <person name="Wang Y."/>
            <person name="Win J."/>
            <person name="Wood J."/>
            <person name="Clifton S.W."/>
            <person name="Rogers J."/>
            <person name="Van den Ackerveken G."/>
            <person name="Jones J.D."/>
            <person name="McDowell J.M."/>
            <person name="Beynon J."/>
            <person name="Tyler B.M."/>
        </authorList>
    </citation>
    <scope>NUCLEOTIDE SEQUENCE [LARGE SCALE GENOMIC DNA]</scope>
    <source>
        <strain evidence="3">Emoy2</strain>
    </source>
</reference>
<feature type="compositionally biased region" description="Polar residues" evidence="1">
    <location>
        <begin position="15"/>
        <end position="29"/>
    </location>
</feature>
<evidence type="ECO:0000313" key="3">
    <source>
        <dbReference type="Proteomes" id="UP000011713"/>
    </source>
</evidence>
<feature type="region of interest" description="Disordered" evidence="1">
    <location>
        <begin position="185"/>
        <end position="217"/>
    </location>
</feature>
<dbReference type="VEuPathDB" id="FungiDB:HpaG800696"/>
<evidence type="ECO:0000256" key="1">
    <source>
        <dbReference type="SAM" id="MobiDB-lite"/>
    </source>
</evidence>
<feature type="compositionally biased region" description="Low complexity" evidence="1">
    <location>
        <begin position="136"/>
        <end position="146"/>
    </location>
</feature>
<protein>
    <submittedName>
        <fullName evidence="2">Uncharacterized protein</fullName>
    </submittedName>
</protein>
<dbReference type="AlphaFoldDB" id="M4B348"/>
<feature type="region of interest" description="Disordered" evidence="1">
    <location>
        <begin position="1"/>
        <end position="68"/>
    </location>
</feature>
<dbReference type="Proteomes" id="UP000011713">
    <property type="component" value="Unassembled WGS sequence"/>
</dbReference>
<feature type="region of interest" description="Disordered" evidence="1">
    <location>
        <begin position="130"/>
        <end position="164"/>
    </location>
</feature>
<accession>M4B348</accession>
<proteinExistence type="predicted"/>
<dbReference type="OMA" id="ASTHHST"/>
<keyword evidence="3" id="KW-1185">Reference proteome</keyword>
<dbReference type="eggNOG" id="ENOG502RFI9">
    <property type="taxonomic scope" value="Eukaryota"/>
</dbReference>
<reference evidence="2" key="2">
    <citation type="submission" date="2015-06" db="UniProtKB">
        <authorList>
            <consortium name="EnsemblProtists"/>
        </authorList>
    </citation>
    <scope>IDENTIFICATION</scope>
    <source>
        <strain evidence="2">Emoy2</strain>
    </source>
</reference>
<name>M4B348_HYAAE</name>
<dbReference type="InParanoid" id="M4B348"/>
<evidence type="ECO:0000313" key="2">
    <source>
        <dbReference type="EnsemblProtists" id="HpaP800696"/>
    </source>
</evidence>
<dbReference type="HOGENOM" id="CLU_486171_0_0_1"/>
<feature type="compositionally biased region" description="Basic and acidic residues" evidence="1">
    <location>
        <begin position="30"/>
        <end position="50"/>
    </location>
</feature>
<organism evidence="2 3">
    <name type="scientific">Hyaloperonospora arabidopsidis (strain Emoy2)</name>
    <name type="common">Downy mildew agent</name>
    <name type="synonym">Peronospora arabidopsidis</name>
    <dbReference type="NCBI Taxonomy" id="559515"/>
    <lineage>
        <taxon>Eukaryota</taxon>
        <taxon>Sar</taxon>
        <taxon>Stramenopiles</taxon>
        <taxon>Oomycota</taxon>
        <taxon>Peronosporomycetes</taxon>
        <taxon>Peronosporales</taxon>
        <taxon>Peronosporaceae</taxon>
        <taxon>Hyaloperonospora</taxon>
    </lineage>
</organism>
<dbReference type="EnsemblProtists" id="HpaT800696">
    <property type="protein sequence ID" value="HpaP800696"/>
    <property type="gene ID" value="HpaG800696"/>
</dbReference>